<accession>A0A2M7FX31</accession>
<protein>
    <submittedName>
        <fullName evidence="1">Uncharacterized protein</fullName>
    </submittedName>
</protein>
<dbReference type="EMBL" id="PFFQ01000066">
    <property type="protein sequence ID" value="PIW13817.1"/>
    <property type="molecule type" value="Genomic_DNA"/>
</dbReference>
<sequence length="112" mass="12750">MANIVLLDAQLKEKTWQIEDGSLQIAKVIPPFNDPVPLGYDREVAAREGYRVKCKIFFSKNPEENHELSFIYLGQQKRIFNLSIPAKHRVEDLTPLLQQIQAQLLAENSSGS</sequence>
<dbReference type="Proteomes" id="UP000231019">
    <property type="component" value="Unassembled WGS sequence"/>
</dbReference>
<dbReference type="AlphaFoldDB" id="A0A2M7FX31"/>
<evidence type="ECO:0000313" key="2">
    <source>
        <dbReference type="Proteomes" id="UP000231019"/>
    </source>
</evidence>
<organism evidence="1 2">
    <name type="scientific">bacterium (Candidatus Blackallbacteria) CG17_big_fil_post_rev_8_21_14_2_50_48_46</name>
    <dbReference type="NCBI Taxonomy" id="2014261"/>
    <lineage>
        <taxon>Bacteria</taxon>
        <taxon>Candidatus Blackallbacteria</taxon>
    </lineage>
</organism>
<name>A0A2M7FX31_9BACT</name>
<reference evidence="1 2" key="1">
    <citation type="submission" date="2017-09" db="EMBL/GenBank/DDBJ databases">
        <title>Depth-based differentiation of microbial function through sediment-hosted aquifers and enrichment of novel symbionts in the deep terrestrial subsurface.</title>
        <authorList>
            <person name="Probst A.J."/>
            <person name="Ladd B."/>
            <person name="Jarett J.K."/>
            <person name="Geller-Mcgrath D.E."/>
            <person name="Sieber C.M."/>
            <person name="Emerson J.B."/>
            <person name="Anantharaman K."/>
            <person name="Thomas B.C."/>
            <person name="Malmstrom R."/>
            <person name="Stieglmeier M."/>
            <person name="Klingl A."/>
            <person name="Woyke T."/>
            <person name="Ryan C.M."/>
            <person name="Banfield J.F."/>
        </authorList>
    </citation>
    <scope>NUCLEOTIDE SEQUENCE [LARGE SCALE GENOMIC DNA]</scope>
    <source>
        <strain evidence="1">CG17_big_fil_post_rev_8_21_14_2_50_48_46</strain>
    </source>
</reference>
<proteinExistence type="predicted"/>
<evidence type="ECO:0000313" key="1">
    <source>
        <dbReference type="EMBL" id="PIW13817.1"/>
    </source>
</evidence>
<comment type="caution">
    <text evidence="1">The sequence shown here is derived from an EMBL/GenBank/DDBJ whole genome shotgun (WGS) entry which is preliminary data.</text>
</comment>
<gene>
    <name evidence="1" type="ORF">COW36_24430</name>
</gene>